<organism evidence="3 4">
    <name type="scientific">Hymenochirus boettgeri</name>
    <name type="common">Congo dwarf clawed frog</name>
    <dbReference type="NCBI Taxonomy" id="247094"/>
    <lineage>
        <taxon>Eukaryota</taxon>
        <taxon>Metazoa</taxon>
        <taxon>Chordata</taxon>
        <taxon>Craniata</taxon>
        <taxon>Vertebrata</taxon>
        <taxon>Euteleostomi</taxon>
        <taxon>Amphibia</taxon>
        <taxon>Batrachia</taxon>
        <taxon>Anura</taxon>
        <taxon>Pipoidea</taxon>
        <taxon>Pipidae</taxon>
        <taxon>Pipinae</taxon>
        <taxon>Hymenochirus</taxon>
    </lineage>
</organism>
<feature type="coiled-coil region" evidence="1">
    <location>
        <begin position="875"/>
        <end position="909"/>
    </location>
</feature>
<dbReference type="OrthoDB" id="6158625at2759"/>
<accession>A0A8T2KP94</accession>
<reference evidence="3" key="1">
    <citation type="thesis" date="2020" institute="ProQuest LLC" country="789 East Eisenhower Parkway, Ann Arbor, MI, USA">
        <title>Comparative Genomics and Chromosome Evolution.</title>
        <authorList>
            <person name="Mudd A.B."/>
        </authorList>
    </citation>
    <scope>NUCLEOTIDE SEQUENCE</scope>
    <source>
        <strain evidence="3">Female2</strain>
        <tissue evidence="3">Blood</tissue>
    </source>
</reference>
<evidence type="ECO:0000256" key="1">
    <source>
        <dbReference type="SAM" id="Coils"/>
    </source>
</evidence>
<evidence type="ECO:0000256" key="2">
    <source>
        <dbReference type="SAM" id="MobiDB-lite"/>
    </source>
</evidence>
<gene>
    <name evidence="3" type="ORF">GDO86_002122</name>
</gene>
<feature type="region of interest" description="Disordered" evidence="2">
    <location>
        <begin position="1309"/>
        <end position="1341"/>
    </location>
</feature>
<evidence type="ECO:0000313" key="3">
    <source>
        <dbReference type="EMBL" id="KAG8456206.1"/>
    </source>
</evidence>
<feature type="coiled-coil region" evidence="1">
    <location>
        <begin position="1103"/>
        <end position="1162"/>
    </location>
</feature>
<protein>
    <submittedName>
        <fullName evidence="3">Uncharacterized protein</fullName>
    </submittedName>
</protein>
<feature type="compositionally biased region" description="Basic and acidic residues" evidence="2">
    <location>
        <begin position="1233"/>
        <end position="1255"/>
    </location>
</feature>
<feature type="region of interest" description="Disordered" evidence="2">
    <location>
        <begin position="1176"/>
        <end position="1196"/>
    </location>
</feature>
<feature type="region of interest" description="Disordered" evidence="2">
    <location>
        <begin position="1233"/>
        <end position="1272"/>
    </location>
</feature>
<feature type="coiled-coil region" evidence="1">
    <location>
        <begin position="688"/>
        <end position="840"/>
    </location>
</feature>
<comment type="caution">
    <text evidence="3">The sequence shown here is derived from an EMBL/GenBank/DDBJ whole genome shotgun (WGS) entry which is preliminary data.</text>
</comment>
<keyword evidence="1" id="KW-0175">Coiled coil</keyword>
<sequence>MRSAVAIATGSILMGGQGKCLQNGRKRSDLEPSQGPFSQEPSDEVSTALNEQSKDKECKKDEYKWRLTHLLGSEQAETQEYHSDSNSTESVCTEDFAMKFKQGMIEPIGSHGNNEDHIVSTSEYSYRQLSIPDKPQNAGLTDPLSKGNDHISLNTARREDILQQFKEELHDDLQAALSFSEVHKSDVCCRKRRDSLESLGGQISRLSQANISEHSSLLSLGKGSSIESHLSSKSAGNHQTTGFSLKEDLFSSSPAFCSVNTLEHGSTSMANLQEMKTESQDTASEVHVGDRSLDYYEERKNTKHIKIPGQIMEDPKRELFPKYTISDENKDGRKVLSSLIPNDEHSRTLLPPDSADLIGCNKMQSKLEKSAEYPKSSQETSRKHSLSIPLKSFDAVTVDSDLDTVSTERVRDHIRKVVGSRKDPARNTKRIQRNYNDFLRYSVSTDDEDEDAYQKSFTEWRNGSPMRWNSSPPKAAEYSWGQSVSSLPTGLMSSPDHVRHKALKGLSREKALLEESIIKLRRDIALEEDLLAERKSQHQEVNQSVNEGLQQKKEVYLELESLQDLLDRTQKEVVKMESQLRENQITKEEFRDELVLLEYKRKEYLKQLRDIELELNTAKQKCSNAQNHQIAELQYEISSLTRERDELKLRLRHLEGSLSFLELQELERQLTSTKSELFSEQHSSRIRMEKLKENLEESQCKLDNKTAECLQVQEKNKQLKSQLRELEKKYETQIQNQAEEAIEQKEALNQQVTNLTSQSKEQNTKVAALEKILSEKELDLMKLREVIARLNAEKEAQALSTESMKEEHNKRVMELQLQHQQDKEMQIVKLKEELQCQKQKEMQQFAESMEHVKIKALQDQAESIGKETEKAVIALEAKDKEIAKLKEALKSQKDSMKKLAVEMKQEAREMVHNTVLREQKKWENEKNDALQIQRHTMEEEKLQNMADLRESLEKERRAYMMLEKKLADLQNIIQEHEIQYRLLQREKQDALDELRSVLKEENQEEIKRLHQELGEERERDIERLKLRLQQLEEEHHILRAEKNEAMFREREALTQAERADRAVAREISAACEHIQNAVGRPRILQASHSRHGSPSRLSTNQALQNLHEVCEETNQFMHELQQEIEAQKRTALHVQREKERELQQQKEQLQLEKDKALELMKERLIQEHIEEITNLQRDQLRDSSGGESLRQQLREKDNELRAIQRNMGKWKDETATKLARKFEEELNIELEKSLSRSKASESHRYTELSDSRRLSAQEGRAYSHTRSASSPSLNVVGAQHDFGALKILRNLQGRVRELRTENRAYHGGSMEDLNDLGNSYKPKRPLLTERSMSHLKGNMRK</sequence>
<feature type="region of interest" description="Disordered" evidence="2">
    <location>
        <begin position="18"/>
        <end position="55"/>
    </location>
</feature>
<dbReference type="Proteomes" id="UP000812440">
    <property type="component" value="Chromosome 1"/>
</dbReference>
<proteinExistence type="predicted"/>
<keyword evidence="4" id="KW-1185">Reference proteome</keyword>
<dbReference type="EMBL" id="JAACNH010000001">
    <property type="protein sequence ID" value="KAG8456206.1"/>
    <property type="molecule type" value="Genomic_DNA"/>
</dbReference>
<evidence type="ECO:0000313" key="4">
    <source>
        <dbReference type="Proteomes" id="UP000812440"/>
    </source>
</evidence>
<name>A0A8T2KP94_9PIPI</name>
<feature type="coiled-coil region" evidence="1">
    <location>
        <begin position="552"/>
        <end position="664"/>
    </location>
</feature>
<feature type="coiled-coil region" evidence="1">
    <location>
        <begin position="935"/>
        <end position="1048"/>
    </location>
</feature>
<feature type="compositionally biased region" description="Polar residues" evidence="2">
    <location>
        <begin position="35"/>
        <end position="51"/>
    </location>
</feature>